<protein>
    <submittedName>
        <fullName evidence="2">Substrate-binding domain-containing protein</fullName>
    </submittedName>
</protein>
<proteinExistence type="predicted"/>
<name>A0A9Q4L6N6_9EURY</name>
<evidence type="ECO:0000313" key="3">
    <source>
        <dbReference type="Proteomes" id="UP001154061"/>
    </source>
</evidence>
<accession>A0A9Q4L6N6</accession>
<comment type="caution">
    <text evidence="2">The sequence shown here is derived from an EMBL/GenBank/DDBJ whole genome shotgun (WGS) entry which is preliminary data.</text>
</comment>
<evidence type="ECO:0000256" key="1">
    <source>
        <dbReference type="SAM" id="MobiDB-lite"/>
    </source>
</evidence>
<keyword evidence="3" id="KW-1185">Reference proteome</keyword>
<dbReference type="PROSITE" id="PS51257">
    <property type="entry name" value="PROKAR_LIPOPROTEIN"/>
    <property type="match status" value="1"/>
</dbReference>
<dbReference type="EMBL" id="JAMQOT010000007">
    <property type="protein sequence ID" value="MDF9747537.1"/>
    <property type="molecule type" value="Genomic_DNA"/>
</dbReference>
<dbReference type="AlphaFoldDB" id="A0A9Q4L6N6"/>
<sequence>MSDDGSRRRTFLKGTAGAIGLTALAGCFENSGTSGNGNGNGNGGSVPGEDGEMIMTTSTETTAAYSMSQVIANAVTQNSDLDVQARPSEGTNANIGRLGSDDADISYIQNWTASKIANEEDPFSDLSYQPQQAFHLYDLAWFLCSANDGWTNVSDIGSGDSISPTPSGSGTAEMLEYALSFVTEDYDRISIDYGEQGSAMSEGRLDAGAGTFINGSVEPGWLQQMKGTVDLRLLQWSDDVVSDLEDDPAVIMNSVDTTGMENYGYAPDTLNTPGLSYNFVVRDDFSDETLTAFLETLWEQREGLGDSNALLGPMAEGEHWTTNGYTTIPFHPAAAEFYQDKGVWNDDYEIGE</sequence>
<dbReference type="PROSITE" id="PS51318">
    <property type="entry name" value="TAT"/>
    <property type="match status" value="1"/>
</dbReference>
<dbReference type="Gene3D" id="3.40.190.10">
    <property type="entry name" value="Periplasmic binding protein-like II"/>
    <property type="match status" value="2"/>
</dbReference>
<evidence type="ECO:0000313" key="2">
    <source>
        <dbReference type="EMBL" id="MDF9747537.1"/>
    </source>
</evidence>
<dbReference type="RefSeq" id="WP_277523630.1">
    <property type="nucleotide sequence ID" value="NZ_JAMQOT010000007.1"/>
</dbReference>
<organism evidence="2 3">
    <name type="scientific">Natrinema salsiterrestre</name>
    <dbReference type="NCBI Taxonomy" id="2950540"/>
    <lineage>
        <taxon>Archaea</taxon>
        <taxon>Methanobacteriati</taxon>
        <taxon>Methanobacteriota</taxon>
        <taxon>Stenosarchaea group</taxon>
        <taxon>Halobacteria</taxon>
        <taxon>Halobacteriales</taxon>
        <taxon>Natrialbaceae</taxon>
        <taxon>Natrinema</taxon>
    </lineage>
</organism>
<dbReference type="InterPro" id="IPR011852">
    <property type="entry name" value="TRAP_TAXI"/>
</dbReference>
<dbReference type="InterPro" id="IPR006311">
    <property type="entry name" value="TAT_signal"/>
</dbReference>
<feature type="compositionally biased region" description="Gly residues" evidence="1">
    <location>
        <begin position="34"/>
        <end position="46"/>
    </location>
</feature>
<reference evidence="2" key="1">
    <citation type="submission" date="2022-06" db="EMBL/GenBank/DDBJ databases">
        <title>Natrinema sp. a new haloarchaeum isolate from saline soil.</title>
        <authorList>
            <person name="Strakova D."/>
            <person name="Galisteo C."/>
            <person name="Sanchez-Porro C."/>
            <person name="Ventosa A."/>
        </authorList>
    </citation>
    <scope>NUCLEOTIDE SEQUENCE</scope>
    <source>
        <strain evidence="2">S1CR25-10</strain>
    </source>
</reference>
<dbReference type="Proteomes" id="UP001154061">
    <property type="component" value="Unassembled WGS sequence"/>
</dbReference>
<dbReference type="SUPFAM" id="SSF53850">
    <property type="entry name" value="Periplasmic binding protein-like II"/>
    <property type="match status" value="1"/>
</dbReference>
<feature type="region of interest" description="Disordered" evidence="1">
    <location>
        <begin position="30"/>
        <end position="49"/>
    </location>
</feature>
<dbReference type="PANTHER" id="PTHR42941:SF1">
    <property type="entry name" value="SLL1037 PROTEIN"/>
    <property type="match status" value="1"/>
</dbReference>
<gene>
    <name evidence="2" type="ORF">NDI89_18280</name>
</gene>
<dbReference type="Pfam" id="PF16868">
    <property type="entry name" value="NMT1_3"/>
    <property type="match status" value="1"/>
</dbReference>
<dbReference type="NCBIfam" id="TIGR02122">
    <property type="entry name" value="TRAP_TAXI"/>
    <property type="match status" value="1"/>
</dbReference>
<dbReference type="PANTHER" id="PTHR42941">
    <property type="entry name" value="SLL1037 PROTEIN"/>
    <property type="match status" value="1"/>
</dbReference>